<gene>
    <name evidence="5" type="ORF">KTH89_20885</name>
</gene>
<dbReference type="InterPro" id="IPR001034">
    <property type="entry name" value="DeoR_HTH"/>
</dbReference>
<protein>
    <submittedName>
        <fullName evidence="5">DeoR/GlpR family DNA-binding transcription regulator</fullName>
    </submittedName>
</protein>
<dbReference type="InterPro" id="IPR036388">
    <property type="entry name" value="WH-like_DNA-bd_sf"/>
</dbReference>
<dbReference type="RefSeq" id="WP_238722958.1">
    <property type="nucleotide sequence ID" value="NZ_JAHQCW010000046.1"/>
</dbReference>
<dbReference type="GO" id="GO:0003677">
    <property type="term" value="F:DNA binding"/>
    <property type="evidence" value="ECO:0007669"/>
    <property type="project" value="UniProtKB-KW"/>
</dbReference>
<dbReference type="PRINTS" id="PR00037">
    <property type="entry name" value="HTHLACR"/>
</dbReference>
<dbReference type="EMBL" id="JAHQCW010000046">
    <property type="protein sequence ID" value="MBU9738996.1"/>
    <property type="molecule type" value="Genomic_DNA"/>
</dbReference>
<evidence type="ECO:0000313" key="6">
    <source>
        <dbReference type="Proteomes" id="UP000712157"/>
    </source>
</evidence>
<keyword evidence="3" id="KW-0804">Transcription</keyword>
<organism evidence="5 6">
    <name type="scientific">Diplocloster agilis</name>
    <dbReference type="NCBI Taxonomy" id="2850323"/>
    <lineage>
        <taxon>Bacteria</taxon>
        <taxon>Bacillati</taxon>
        <taxon>Bacillota</taxon>
        <taxon>Clostridia</taxon>
        <taxon>Lachnospirales</taxon>
        <taxon>Lachnospiraceae</taxon>
        <taxon>Diplocloster</taxon>
    </lineage>
</organism>
<dbReference type="PANTHER" id="PTHR30363:SF44">
    <property type="entry name" value="AGA OPERON TRANSCRIPTIONAL REPRESSOR-RELATED"/>
    <property type="match status" value="1"/>
</dbReference>
<dbReference type="SUPFAM" id="SSF100950">
    <property type="entry name" value="NagB/RpiA/CoA transferase-like"/>
    <property type="match status" value="1"/>
</dbReference>
<name>A0A949K713_9FIRM</name>
<accession>A0A949K713</accession>
<feature type="domain" description="HTH deoR-type" evidence="4">
    <location>
        <begin position="7"/>
        <end position="62"/>
    </location>
</feature>
<evidence type="ECO:0000313" key="5">
    <source>
        <dbReference type="EMBL" id="MBU9738996.1"/>
    </source>
</evidence>
<dbReference type="GO" id="GO:0003700">
    <property type="term" value="F:DNA-binding transcription factor activity"/>
    <property type="evidence" value="ECO:0007669"/>
    <property type="project" value="InterPro"/>
</dbReference>
<dbReference type="InterPro" id="IPR037171">
    <property type="entry name" value="NagB/RpiA_transferase-like"/>
</dbReference>
<keyword evidence="2 5" id="KW-0238">DNA-binding</keyword>
<dbReference type="InterPro" id="IPR018356">
    <property type="entry name" value="Tscrpt_reg_HTH_DeoR_CS"/>
</dbReference>
<keyword evidence="1" id="KW-0805">Transcription regulation</keyword>
<evidence type="ECO:0000256" key="2">
    <source>
        <dbReference type="ARBA" id="ARBA00023125"/>
    </source>
</evidence>
<dbReference type="SMART" id="SM01134">
    <property type="entry name" value="DeoRC"/>
    <property type="match status" value="1"/>
</dbReference>
<dbReference type="InterPro" id="IPR014036">
    <property type="entry name" value="DeoR-like_C"/>
</dbReference>
<dbReference type="SMART" id="SM00420">
    <property type="entry name" value="HTH_DEOR"/>
    <property type="match status" value="1"/>
</dbReference>
<dbReference type="PANTHER" id="PTHR30363">
    <property type="entry name" value="HTH-TYPE TRANSCRIPTIONAL REGULATOR SRLR-RELATED"/>
    <property type="match status" value="1"/>
</dbReference>
<evidence type="ECO:0000256" key="1">
    <source>
        <dbReference type="ARBA" id="ARBA00023015"/>
    </source>
</evidence>
<evidence type="ECO:0000256" key="3">
    <source>
        <dbReference type="ARBA" id="ARBA00023163"/>
    </source>
</evidence>
<dbReference type="Gene3D" id="1.10.10.10">
    <property type="entry name" value="Winged helix-like DNA-binding domain superfamily/Winged helix DNA-binding domain"/>
    <property type="match status" value="1"/>
</dbReference>
<proteinExistence type="predicted"/>
<dbReference type="PROSITE" id="PS00894">
    <property type="entry name" value="HTH_DEOR_1"/>
    <property type="match status" value="1"/>
</dbReference>
<dbReference type="PROSITE" id="PS51000">
    <property type="entry name" value="HTH_DEOR_2"/>
    <property type="match status" value="1"/>
</dbReference>
<dbReference type="AlphaFoldDB" id="A0A949K713"/>
<comment type="caution">
    <text evidence="5">The sequence shown here is derived from an EMBL/GenBank/DDBJ whole genome shotgun (WGS) entry which is preliminary data.</text>
</comment>
<dbReference type="InterPro" id="IPR036390">
    <property type="entry name" value="WH_DNA-bd_sf"/>
</dbReference>
<dbReference type="Pfam" id="PF08220">
    <property type="entry name" value="HTH_DeoR"/>
    <property type="match status" value="1"/>
</dbReference>
<keyword evidence="6" id="KW-1185">Reference proteome</keyword>
<dbReference type="SUPFAM" id="SSF46785">
    <property type="entry name" value="Winged helix' DNA-binding domain"/>
    <property type="match status" value="1"/>
</dbReference>
<dbReference type="Proteomes" id="UP000712157">
    <property type="component" value="Unassembled WGS sequence"/>
</dbReference>
<reference evidence="5" key="1">
    <citation type="submission" date="2021-06" db="EMBL/GenBank/DDBJ databases">
        <title>Description of novel taxa of the family Lachnospiraceae.</title>
        <authorList>
            <person name="Chaplin A.V."/>
            <person name="Sokolova S.R."/>
            <person name="Pikina A.P."/>
            <person name="Korzhanova M."/>
            <person name="Belova V."/>
            <person name="Korostin D."/>
            <person name="Efimov B.A."/>
        </authorList>
    </citation>
    <scope>NUCLEOTIDE SEQUENCE</scope>
    <source>
        <strain evidence="5">ASD5720</strain>
    </source>
</reference>
<dbReference type="Pfam" id="PF00455">
    <property type="entry name" value="DeoRC"/>
    <property type="match status" value="1"/>
</dbReference>
<dbReference type="InterPro" id="IPR050313">
    <property type="entry name" value="Carb_Metab_HTH_regulators"/>
</dbReference>
<evidence type="ECO:0000259" key="4">
    <source>
        <dbReference type="PROSITE" id="PS51000"/>
    </source>
</evidence>
<sequence length="257" mass="28657">MSKDKRLCERRNKILEALSSRHTLLVSDLVAELQVSNETIRKDLIEMEKQGMVERKHGRVNLLINYADDLMYVRTTTNQSAKERIAAETIKHLPEGSSVFVGLDVGNTVWHVAKLLVSDPTKIVVTSSLDAANIYAEAGNPRLYCTGGQLREVDRGFYGYWSLQNLKSIHMSVCILGTVGIVNRDGIGAVSFDDRDAKLLYAKNSDMRIAIFDSTKCARGTLVEGLPWEAMDLVISDTGMPEADRERIEAKTRLVLV</sequence>